<comment type="caution">
    <text evidence="2">The sequence shown here is derived from an EMBL/GenBank/DDBJ whole genome shotgun (WGS) entry which is preliminary data.</text>
</comment>
<name>A0ABS7XEE3_9GAMM</name>
<feature type="domain" description="DUF2262" evidence="1">
    <location>
        <begin position="54"/>
        <end position="168"/>
    </location>
</feature>
<keyword evidence="3" id="KW-1185">Reference proteome</keyword>
<reference evidence="2 3" key="1">
    <citation type="submission" date="2021-08" db="EMBL/GenBank/DDBJ databases">
        <title>Rheinheimera aquimaris sp. nov., isolated from seawater of the East Sea in Korea.</title>
        <authorList>
            <person name="Kim K.H."/>
            <person name="Wenting R."/>
            <person name="Kim K.R."/>
            <person name="Jeon C.O."/>
        </authorList>
    </citation>
    <scope>NUCLEOTIDE SEQUENCE [LARGE SCALE GENOMIC DNA]</scope>
    <source>
        <strain evidence="2 3">MA-13</strain>
    </source>
</reference>
<proteinExistence type="predicted"/>
<evidence type="ECO:0000259" key="1">
    <source>
        <dbReference type="Pfam" id="PF10020"/>
    </source>
</evidence>
<dbReference type="EMBL" id="JAERPS020000007">
    <property type="protein sequence ID" value="MBZ9613520.1"/>
    <property type="molecule type" value="Genomic_DNA"/>
</dbReference>
<dbReference type="InterPro" id="IPR019260">
    <property type="entry name" value="DUF2262"/>
</dbReference>
<evidence type="ECO:0000313" key="2">
    <source>
        <dbReference type="EMBL" id="MBZ9613520.1"/>
    </source>
</evidence>
<evidence type="ECO:0000313" key="3">
    <source>
        <dbReference type="Proteomes" id="UP000663814"/>
    </source>
</evidence>
<protein>
    <submittedName>
        <fullName evidence="2">DUF2262 domain-containing protein</fullName>
    </submittedName>
</protein>
<organism evidence="2 3">
    <name type="scientific">Rheinheimera maricola</name>
    <dbReference type="NCBI Taxonomy" id="2793282"/>
    <lineage>
        <taxon>Bacteria</taxon>
        <taxon>Pseudomonadati</taxon>
        <taxon>Pseudomonadota</taxon>
        <taxon>Gammaproteobacteria</taxon>
        <taxon>Chromatiales</taxon>
        <taxon>Chromatiaceae</taxon>
        <taxon>Rheinheimera</taxon>
    </lineage>
</organism>
<dbReference type="RefSeq" id="WP_205312046.1">
    <property type="nucleotide sequence ID" value="NZ_JAERPS020000007.1"/>
</dbReference>
<dbReference type="Pfam" id="PF10020">
    <property type="entry name" value="DUF2262"/>
    <property type="match status" value="1"/>
</dbReference>
<dbReference type="Proteomes" id="UP000663814">
    <property type="component" value="Unassembled WGS sequence"/>
</dbReference>
<accession>A0ABS7XEE3</accession>
<gene>
    <name evidence="2" type="ORF">I4W93_018155</name>
</gene>
<sequence>MSNPSLPLDKAIADLLLVPVLNETDNCSLPLPGLVEHPQLGQLHYQLPLRIVHPLLGVLEYEPEYSRYNGKVAALGYQIDLSLTIDNSQQLDAMICCAAQVIRQLDALDDVLRKQVRAYLSRFSSRQAWNDHYRISQADFDNSMQLQSVYFWSTESIDFYYKDKFSQHGAWFEVGADLDKQLLYIGLQ</sequence>